<gene>
    <name evidence="1" type="ORF">PAXINDRAFT_156559</name>
</gene>
<dbReference type="AlphaFoldDB" id="A0A0C9U1D3"/>
<name>A0A0C9U1D3_PAXIN</name>
<dbReference type="Proteomes" id="UP000053647">
    <property type="component" value="Unassembled WGS sequence"/>
</dbReference>
<proteinExistence type="predicted"/>
<organism evidence="1 2">
    <name type="scientific">Paxillus involutus ATCC 200175</name>
    <dbReference type="NCBI Taxonomy" id="664439"/>
    <lineage>
        <taxon>Eukaryota</taxon>
        <taxon>Fungi</taxon>
        <taxon>Dikarya</taxon>
        <taxon>Basidiomycota</taxon>
        <taxon>Agaricomycotina</taxon>
        <taxon>Agaricomycetes</taxon>
        <taxon>Agaricomycetidae</taxon>
        <taxon>Boletales</taxon>
        <taxon>Paxilineae</taxon>
        <taxon>Paxillaceae</taxon>
        <taxon>Paxillus</taxon>
    </lineage>
</organism>
<dbReference type="HOGENOM" id="CLU_1185344_0_0_1"/>
<keyword evidence="2" id="KW-1185">Reference proteome</keyword>
<reference evidence="1 2" key="1">
    <citation type="submission" date="2014-06" db="EMBL/GenBank/DDBJ databases">
        <authorList>
            <consortium name="DOE Joint Genome Institute"/>
            <person name="Kuo A."/>
            <person name="Kohler A."/>
            <person name="Nagy L.G."/>
            <person name="Floudas D."/>
            <person name="Copeland A."/>
            <person name="Barry K.W."/>
            <person name="Cichocki N."/>
            <person name="Veneault-Fourrey C."/>
            <person name="LaButti K."/>
            <person name="Lindquist E.A."/>
            <person name="Lipzen A."/>
            <person name="Lundell T."/>
            <person name="Morin E."/>
            <person name="Murat C."/>
            <person name="Sun H."/>
            <person name="Tunlid A."/>
            <person name="Henrissat B."/>
            <person name="Grigoriev I.V."/>
            <person name="Hibbett D.S."/>
            <person name="Martin F."/>
            <person name="Nordberg H.P."/>
            <person name="Cantor M.N."/>
            <person name="Hua S.X."/>
        </authorList>
    </citation>
    <scope>NUCLEOTIDE SEQUENCE [LARGE SCALE GENOMIC DNA]</scope>
    <source>
        <strain evidence="1 2">ATCC 200175</strain>
    </source>
</reference>
<dbReference type="EMBL" id="KN819353">
    <property type="protein sequence ID" value="KIJ13261.1"/>
    <property type="molecule type" value="Genomic_DNA"/>
</dbReference>
<accession>A0A0C9U1D3</accession>
<protein>
    <submittedName>
        <fullName evidence="1">Uncharacterized protein</fullName>
    </submittedName>
</protein>
<sequence>MSNTLSMHQLLFRTEDFTYPMLSAWCKALVRAQEAEPSPVWVVESLTHYKFPWTRFQHEFLVLQAAELDGTDDRRVYIAIGRMMQRPGQLPPSDVSPPQGSLALLGIRGFAVEEVTILASPLSLPLGLRSIVWGVNPCAPRLTDVSTILFDVSCIEPYYSPLSTQCYWFSQAGYRALKDIYRDRGATEKESDKSWKLSHLAKFPVTLTDTHDPERNLKGRIRFYRNTLGWRSGG</sequence>
<evidence type="ECO:0000313" key="1">
    <source>
        <dbReference type="EMBL" id="KIJ13261.1"/>
    </source>
</evidence>
<evidence type="ECO:0000313" key="2">
    <source>
        <dbReference type="Proteomes" id="UP000053647"/>
    </source>
</evidence>
<reference evidence="2" key="2">
    <citation type="submission" date="2015-01" db="EMBL/GenBank/DDBJ databases">
        <title>Evolutionary Origins and Diversification of the Mycorrhizal Mutualists.</title>
        <authorList>
            <consortium name="DOE Joint Genome Institute"/>
            <consortium name="Mycorrhizal Genomics Consortium"/>
            <person name="Kohler A."/>
            <person name="Kuo A."/>
            <person name="Nagy L.G."/>
            <person name="Floudas D."/>
            <person name="Copeland A."/>
            <person name="Barry K.W."/>
            <person name="Cichocki N."/>
            <person name="Veneault-Fourrey C."/>
            <person name="LaButti K."/>
            <person name="Lindquist E.A."/>
            <person name="Lipzen A."/>
            <person name="Lundell T."/>
            <person name="Morin E."/>
            <person name="Murat C."/>
            <person name="Riley R."/>
            <person name="Ohm R."/>
            <person name="Sun H."/>
            <person name="Tunlid A."/>
            <person name="Henrissat B."/>
            <person name="Grigoriev I.V."/>
            <person name="Hibbett D.S."/>
            <person name="Martin F."/>
        </authorList>
    </citation>
    <scope>NUCLEOTIDE SEQUENCE [LARGE SCALE GENOMIC DNA]</scope>
    <source>
        <strain evidence="2">ATCC 200175</strain>
    </source>
</reference>